<dbReference type="Gene3D" id="3.30.460.10">
    <property type="entry name" value="Beta Polymerase, domain 2"/>
    <property type="match status" value="1"/>
</dbReference>
<evidence type="ECO:0000256" key="1">
    <source>
        <dbReference type="SAM" id="MobiDB-lite"/>
    </source>
</evidence>
<dbReference type="SUPFAM" id="SSF81631">
    <property type="entry name" value="PAP/OAS1 substrate-binding domain"/>
    <property type="match status" value="1"/>
</dbReference>
<dbReference type="Pfam" id="PF22600">
    <property type="entry name" value="MTPAP-like_central"/>
    <property type="match status" value="1"/>
</dbReference>
<dbReference type="PhylomeDB" id="Q8T2J7"/>
<dbReference type="PANTHER" id="PTHR12271:SF99">
    <property type="entry name" value="RNA URIDYLYLTRANSFERASE"/>
    <property type="match status" value="1"/>
</dbReference>
<feature type="compositionally biased region" description="Basic and acidic residues" evidence="1">
    <location>
        <begin position="59"/>
        <end position="68"/>
    </location>
</feature>
<accession>Q55AC5</accession>
<dbReference type="dictyBase" id="DDB_G0271962"/>
<organism evidence="3 4">
    <name type="scientific">Dictyostelium discoideum</name>
    <name type="common">Social amoeba</name>
    <dbReference type="NCBI Taxonomy" id="44689"/>
    <lineage>
        <taxon>Eukaryota</taxon>
        <taxon>Amoebozoa</taxon>
        <taxon>Evosea</taxon>
        <taxon>Eumycetozoa</taxon>
        <taxon>Dictyostelia</taxon>
        <taxon>Dictyosteliales</taxon>
        <taxon>Dictyosteliaceae</taxon>
        <taxon>Dictyostelium</taxon>
    </lineage>
</organism>
<feature type="compositionally biased region" description="Basic residues" evidence="1">
    <location>
        <begin position="38"/>
        <end position="50"/>
    </location>
</feature>
<dbReference type="HOGENOM" id="CLU_587165_0_0_1"/>
<evidence type="ECO:0000313" key="4">
    <source>
        <dbReference type="Proteomes" id="UP000002195"/>
    </source>
</evidence>
<dbReference type="InParanoid" id="Q8T2J7"/>
<dbReference type="OMA" id="SYSITNM"/>
<dbReference type="CDD" id="cd05402">
    <property type="entry name" value="NT_PAP_TUTase"/>
    <property type="match status" value="1"/>
</dbReference>
<dbReference type="SMR" id="Q8T2J7"/>
<dbReference type="GO" id="GO:0016779">
    <property type="term" value="F:nucleotidyltransferase activity"/>
    <property type="evidence" value="ECO:0000318"/>
    <property type="project" value="GO_Central"/>
</dbReference>
<dbReference type="VEuPathDB" id="AmoebaDB:DDB_G0271962"/>
<dbReference type="InterPro" id="IPR043519">
    <property type="entry name" value="NT_sf"/>
</dbReference>
<feature type="domain" description="Poly(A) RNA polymerase mitochondrial-like central palm" evidence="2">
    <location>
        <begin position="154"/>
        <end position="273"/>
    </location>
</feature>
<dbReference type="Gene3D" id="1.10.1410.10">
    <property type="match status" value="1"/>
</dbReference>
<sequence>MRATHSRSVDVKTESTINIKTESTTKVKTESAIDRFKSKSKKTKKHHKVVKSNSDNDNDDHSNINNERKKVKKSITSLKNKKKPSKIKKDLEPVVDQRQRDTAKRAKELKYLEDNRVLEGENFYENVKLLETQTKKNYKLNGEILRKLSVDINKLSERVRCYRDRTIILKRLEEVIKRETSLNKFGEIKVEIFGSSSTQLALKKSDVDIVMSFETELTKRNDITKWCYQFSSILRANGFYNIKPIIHAKVPIVKFFDPKTEFHCDITLTKDSGNTGVVKEFCQLLPILPVLIIFCKNWASVLNINDASQGTLSSYSITNMVIFVLQKKGLLPSYKDIQSFKNSSKEVQYVVDNRDIADLLVYFFKYFGYIFDYRNSMVNILDYNNDKKEPMDAEEELKFQNNREYDNKNHVLPLVDMKLGDTKDLFFIKDCIAGHNITRCILRSQLFTLIKYFQKAYLNLISGKLP</sequence>
<feature type="compositionally biased region" description="Basic residues" evidence="1">
    <location>
        <begin position="69"/>
        <end position="86"/>
    </location>
</feature>
<dbReference type="AlphaFoldDB" id="Q8T2J7"/>
<dbReference type="SUPFAM" id="SSF81301">
    <property type="entry name" value="Nucleotidyltransferase"/>
    <property type="match status" value="1"/>
</dbReference>
<dbReference type="KEGG" id="ddi:DDB_G0271962"/>
<dbReference type="GO" id="GO:0031123">
    <property type="term" value="P:RNA 3'-end processing"/>
    <property type="evidence" value="ECO:0000318"/>
    <property type="project" value="GO_Central"/>
</dbReference>
<dbReference type="GeneID" id="8618231"/>
<dbReference type="PANTHER" id="PTHR12271">
    <property type="entry name" value="POLY A POLYMERASE CID PAP -RELATED"/>
    <property type="match status" value="1"/>
</dbReference>
<feature type="compositionally biased region" description="Basic and acidic residues" evidence="1">
    <location>
        <begin position="23"/>
        <end position="37"/>
    </location>
</feature>
<protein>
    <recommendedName>
        <fullName evidence="2">Poly(A) RNA polymerase mitochondrial-like central palm domain-containing protein</fullName>
    </recommendedName>
</protein>
<dbReference type="RefSeq" id="XP_645343.1">
    <property type="nucleotide sequence ID" value="XM_640251.1"/>
</dbReference>
<dbReference type="PaxDb" id="44689-DDB0168581"/>
<dbReference type="Proteomes" id="UP000002195">
    <property type="component" value="Unassembled WGS sequence"/>
</dbReference>
<proteinExistence type="predicted"/>
<dbReference type="eggNOG" id="KOG2277">
    <property type="taxonomic scope" value="Eukaryota"/>
</dbReference>
<dbReference type="InterPro" id="IPR054708">
    <property type="entry name" value="MTPAP-like_central"/>
</dbReference>
<reference evidence="3 4" key="1">
    <citation type="journal article" date="2005" name="Nature">
        <title>The genome of the social amoeba Dictyostelium discoideum.</title>
        <authorList>
            <consortium name="The Dictyostelium discoideum Sequencing Consortium"/>
            <person name="Eichinger L."/>
            <person name="Pachebat J.A."/>
            <person name="Glockner G."/>
            <person name="Rajandream M.A."/>
            <person name="Sucgang R."/>
            <person name="Berriman M."/>
            <person name="Song J."/>
            <person name="Olsen R."/>
            <person name="Szafranski K."/>
            <person name="Xu Q."/>
            <person name="Tunggal B."/>
            <person name="Kummerfeld S."/>
            <person name="Madera M."/>
            <person name="Konfortov B.A."/>
            <person name="Rivero F."/>
            <person name="Bankier A.T."/>
            <person name="Lehmann R."/>
            <person name="Hamlin N."/>
            <person name="Davies R."/>
            <person name="Gaudet P."/>
            <person name="Fey P."/>
            <person name="Pilcher K."/>
            <person name="Chen G."/>
            <person name="Saunders D."/>
            <person name="Sodergren E."/>
            <person name="Davis P."/>
            <person name="Kerhornou A."/>
            <person name="Nie X."/>
            <person name="Hall N."/>
            <person name="Anjard C."/>
            <person name="Hemphill L."/>
            <person name="Bason N."/>
            <person name="Farbrother P."/>
            <person name="Desany B."/>
            <person name="Just E."/>
            <person name="Morio T."/>
            <person name="Rost R."/>
            <person name="Churcher C."/>
            <person name="Cooper J."/>
            <person name="Haydock S."/>
            <person name="van Driessche N."/>
            <person name="Cronin A."/>
            <person name="Goodhead I."/>
            <person name="Muzny D."/>
            <person name="Mourier T."/>
            <person name="Pain A."/>
            <person name="Lu M."/>
            <person name="Harper D."/>
            <person name="Lindsay R."/>
            <person name="Hauser H."/>
            <person name="James K."/>
            <person name="Quiles M."/>
            <person name="Madan Babu M."/>
            <person name="Saito T."/>
            <person name="Buchrieser C."/>
            <person name="Wardroper A."/>
            <person name="Felder M."/>
            <person name="Thangavelu M."/>
            <person name="Johnson D."/>
            <person name="Knights A."/>
            <person name="Loulseged H."/>
            <person name="Mungall K."/>
            <person name="Oliver K."/>
            <person name="Price C."/>
            <person name="Quail M.A."/>
            <person name="Urushihara H."/>
            <person name="Hernandez J."/>
            <person name="Rabbinowitsch E."/>
            <person name="Steffen D."/>
            <person name="Sanders M."/>
            <person name="Ma J."/>
            <person name="Kohara Y."/>
            <person name="Sharp S."/>
            <person name="Simmonds M."/>
            <person name="Spiegler S."/>
            <person name="Tivey A."/>
            <person name="Sugano S."/>
            <person name="White B."/>
            <person name="Walker D."/>
            <person name="Woodward J."/>
            <person name="Winckler T."/>
            <person name="Tanaka Y."/>
            <person name="Shaulsky G."/>
            <person name="Schleicher M."/>
            <person name="Weinstock G."/>
            <person name="Rosenthal A."/>
            <person name="Cox E.C."/>
            <person name="Chisholm R.L."/>
            <person name="Gibbs R."/>
            <person name="Loomis W.F."/>
            <person name="Platzer M."/>
            <person name="Kay R.R."/>
            <person name="Williams J."/>
            <person name="Dear P.H."/>
            <person name="Noegel A.A."/>
            <person name="Barrell B."/>
            <person name="Kuspa A."/>
        </authorList>
    </citation>
    <scope>NUCLEOTIDE SEQUENCE [LARGE SCALE GENOMIC DNA]</scope>
    <source>
        <strain evidence="3 4">AX4</strain>
    </source>
</reference>
<name>Q8T2J7_DICDI</name>
<gene>
    <name evidence="3" type="ORF">DDB_G0271962</name>
</gene>
<evidence type="ECO:0000259" key="2">
    <source>
        <dbReference type="Pfam" id="PF22600"/>
    </source>
</evidence>
<keyword evidence="4" id="KW-1185">Reference proteome</keyword>
<comment type="caution">
    <text evidence="3">The sequence shown here is derived from an EMBL/GenBank/DDBJ whole genome shotgun (WGS) entry which is preliminary data.</text>
</comment>
<dbReference type="FunCoup" id="Q8T2J7">
    <property type="interactions" value="4"/>
</dbReference>
<evidence type="ECO:0000313" key="3">
    <source>
        <dbReference type="EMBL" id="EAL71415.1"/>
    </source>
</evidence>
<feature type="region of interest" description="Disordered" evidence="1">
    <location>
        <begin position="1"/>
        <end position="102"/>
    </location>
</feature>
<feature type="compositionally biased region" description="Basic and acidic residues" evidence="1">
    <location>
        <begin position="87"/>
        <end position="102"/>
    </location>
</feature>
<dbReference type="EMBL" id="AAFI02000007">
    <property type="protein sequence ID" value="EAL71415.1"/>
    <property type="molecule type" value="Genomic_DNA"/>
</dbReference>
<dbReference type="GO" id="GO:0046872">
    <property type="term" value="F:metal ion binding"/>
    <property type="evidence" value="ECO:0007669"/>
    <property type="project" value="UniProtKB-KW"/>
</dbReference>
<accession>Q8T2J7</accession>